<name>A0A657IV14_9MICC</name>
<evidence type="ECO:0000313" key="2">
    <source>
        <dbReference type="EMBL" id="OAX63269.1"/>
    </source>
</evidence>
<sequence length="119" mass="12180">MRGGEGTGLLRTLPDDRCGLSAGPGVRLGIGLNGGLGTVLGGDRRAGPGTGGPGMAPPFPARWVNSTGAGAPKSTARATLRHGPGQVRHRIPGQHLHDPPHRANTTGVHHAEPMDRRAE</sequence>
<evidence type="ECO:0000313" key="3">
    <source>
        <dbReference type="Proteomes" id="UP000092021"/>
    </source>
</evidence>
<dbReference type="AlphaFoldDB" id="A0A657IV14"/>
<dbReference type="EMBL" id="LWGZ01000345">
    <property type="protein sequence ID" value="OAX63269.1"/>
    <property type="molecule type" value="Genomic_DNA"/>
</dbReference>
<gene>
    <name evidence="2" type="ORF">A5N15_04060</name>
</gene>
<feature type="region of interest" description="Disordered" evidence="1">
    <location>
        <begin position="41"/>
        <end position="119"/>
    </location>
</feature>
<comment type="caution">
    <text evidence="2">The sequence shown here is derived from an EMBL/GenBank/DDBJ whole genome shotgun (WGS) entry which is preliminary data.</text>
</comment>
<organism evidence="2 3">
    <name type="scientific">Rothia kristinae</name>
    <dbReference type="NCBI Taxonomy" id="37923"/>
    <lineage>
        <taxon>Bacteria</taxon>
        <taxon>Bacillati</taxon>
        <taxon>Actinomycetota</taxon>
        <taxon>Actinomycetes</taxon>
        <taxon>Micrococcales</taxon>
        <taxon>Micrococcaceae</taxon>
        <taxon>Rothia</taxon>
    </lineage>
</organism>
<feature type="compositionally biased region" description="Basic and acidic residues" evidence="1">
    <location>
        <begin position="109"/>
        <end position="119"/>
    </location>
</feature>
<proteinExistence type="predicted"/>
<evidence type="ECO:0000256" key="1">
    <source>
        <dbReference type="SAM" id="MobiDB-lite"/>
    </source>
</evidence>
<reference evidence="2 3" key="1">
    <citation type="submission" date="2016-04" db="EMBL/GenBank/DDBJ databases">
        <title>Identification of putative biosynthetic pathways for the production of bioactive secondary metabolites by the marine actinomycete Kocuria kristinae RUTW2-3.</title>
        <authorList>
            <person name="Waterworth S.C."/>
            <person name="Walmsley T.A."/>
            <person name="Matongo T."/>
            <person name="Davies-Coleman M.T."/>
            <person name="Dorrington R.A."/>
        </authorList>
    </citation>
    <scope>NUCLEOTIDE SEQUENCE [LARGE SCALE GENOMIC DNA]</scope>
    <source>
        <strain evidence="2 3">RUTW4-5</strain>
    </source>
</reference>
<dbReference type="Proteomes" id="UP000092021">
    <property type="component" value="Unassembled WGS sequence"/>
</dbReference>
<protein>
    <submittedName>
        <fullName evidence="2">Uncharacterized protein</fullName>
    </submittedName>
</protein>
<accession>A0A657IV14</accession>